<proteinExistence type="predicted"/>
<accession>A0ABV9LI36</accession>
<dbReference type="PANTHER" id="PTHR10587:SF137">
    <property type="entry name" value="4-DEOXY-4-FORMAMIDO-L-ARABINOSE-PHOSPHOUNDECAPRENOL DEFORMYLASE ARND-RELATED"/>
    <property type="match status" value="1"/>
</dbReference>
<name>A0ABV9LI36_9ACTN</name>
<dbReference type="PROSITE" id="PS51677">
    <property type="entry name" value="NODB"/>
    <property type="match status" value="1"/>
</dbReference>
<protein>
    <submittedName>
        <fullName evidence="2">Polysaccharide deacetylase family protein</fullName>
    </submittedName>
</protein>
<dbReference type="RefSeq" id="WP_387988531.1">
    <property type="nucleotide sequence ID" value="NZ_JBHSGR010000009.1"/>
</dbReference>
<dbReference type="Gene3D" id="3.20.20.370">
    <property type="entry name" value="Glycoside hydrolase/deacetylase"/>
    <property type="match status" value="1"/>
</dbReference>
<organism evidence="2 3">
    <name type="scientific">Geodermatophilus arenarius</name>
    <dbReference type="NCBI Taxonomy" id="1137990"/>
    <lineage>
        <taxon>Bacteria</taxon>
        <taxon>Bacillati</taxon>
        <taxon>Actinomycetota</taxon>
        <taxon>Actinomycetes</taxon>
        <taxon>Geodermatophilales</taxon>
        <taxon>Geodermatophilaceae</taxon>
        <taxon>Geodermatophilus</taxon>
    </lineage>
</organism>
<dbReference type="InterPro" id="IPR011330">
    <property type="entry name" value="Glyco_hydro/deAcase_b/a-brl"/>
</dbReference>
<gene>
    <name evidence="2" type="ORF">ACFO3M_10495</name>
</gene>
<dbReference type="EMBL" id="JBHSGR010000009">
    <property type="protein sequence ID" value="MFC4693813.1"/>
    <property type="molecule type" value="Genomic_DNA"/>
</dbReference>
<comment type="caution">
    <text evidence="2">The sequence shown here is derived from an EMBL/GenBank/DDBJ whole genome shotgun (WGS) entry which is preliminary data.</text>
</comment>
<dbReference type="PANTHER" id="PTHR10587">
    <property type="entry name" value="GLYCOSYL TRANSFERASE-RELATED"/>
    <property type="match status" value="1"/>
</dbReference>
<dbReference type="SUPFAM" id="SSF88713">
    <property type="entry name" value="Glycoside hydrolase/deacetylase"/>
    <property type="match status" value="1"/>
</dbReference>
<evidence type="ECO:0000259" key="1">
    <source>
        <dbReference type="PROSITE" id="PS51677"/>
    </source>
</evidence>
<sequence length="227" mass="24567">MRDLRDVPRAVRARKERLQWTARDRLAGVGRRVAEGTVALTFDDGPHPSSTPLVLDLLGELGVRATFFCVGRNVRAHPDLVRRVVAEGHQVGSHSCTHPHPAGVRLGALAEEYRSGRSAVAEVLGRDVALFRPPNGHLTLTSASMVRCQGLAPWLWTVDPQDWRPGVTAGDIAGIAGAAGSGDVVLLHDWVEKPTDVRALDRSATIRALPAVVRAVRTRGLEFRSLP</sequence>
<dbReference type="Pfam" id="PF01522">
    <property type="entry name" value="Polysacc_deac_1"/>
    <property type="match status" value="1"/>
</dbReference>
<keyword evidence="3" id="KW-1185">Reference proteome</keyword>
<evidence type="ECO:0000313" key="3">
    <source>
        <dbReference type="Proteomes" id="UP001596025"/>
    </source>
</evidence>
<dbReference type="CDD" id="cd10959">
    <property type="entry name" value="CE4_NodB_like_3"/>
    <property type="match status" value="1"/>
</dbReference>
<dbReference type="InterPro" id="IPR050248">
    <property type="entry name" value="Polysacc_deacetylase_ArnD"/>
</dbReference>
<dbReference type="Proteomes" id="UP001596025">
    <property type="component" value="Unassembled WGS sequence"/>
</dbReference>
<feature type="domain" description="NodB homology" evidence="1">
    <location>
        <begin position="36"/>
        <end position="224"/>
    </location>
</feature>
<reference evidence="3" key="1">
    <citation type="journal article" date="2019" name="Int. J. Syst. Evol. Microbiol.">
        <title>The Global Catalogue of Microorganisms (GCM) 10K type strain sequencing project: providing services to taxonomists for standard genome sequencing and annotation.</title>
        <authorList>
            <consortium name="The Broad Institute Genomics Platform"/>
            <consortium name="The Broad Institute Genome Sequencing Center for Infectious Disease"/>
            <person name="Wu L."/>
            <person name="Ma J."/>
        </authorList>
    </citation>
    <scope>NUCLEOTIDE SEQUENCE [LARGE SCALE GENOMIC DNA]</scope>
    <source>
        <strain evidence="3">CCUG 62763</strain>
    </source>
</reference>
<dbReference type="InterPro" id="IPR002509">
    <property type="entry name" value="NODB_dom"/>
</dbReference>
<evidence type="ECO:0000313" key="2">
    <source>
        <dbReference type="EMBL" id="MFC4693813.1"/>
    </source>
</evidence>